<comment type="caution">
    <text evidence="2">The sequence shown here is derived from an EMBL/GenBank/DDBJ whole genome shotgun (WGS) entry which is preliminary data.</text>
</comment>
<organism evidence="2 3">
    <name type="scientific">Xanthomonas cassavae CFBP 4642</name>
    <dbReference type="NCBI Taxonomy" id="1219375"/>
    <lineage>
        <taxon>Bacteria</taxon>
        <taxon>Pseudomonadati</taxon>
        <taxon>Pseudomonadota</taxon>
        <taxon>Gammaproteobacteria</taxon>
        <taxon>Lysobacterales</taxon>
        <taxon>Lysobacteraceae</taxon>
        <taxon>Xanthomonas</taxon>
    </lineage>
</organism>
<name>A0ABS8HJF4_9XANT</name>
<sequence>MTIRQTLAAAMAVLLGMAGAMPAALADALHCNVSSDYDLTLGGLNLQVQHVS</sequence>
<proteinExistence type="predicted"/>
<keyword evidence="1" id="KW-0732">Signal</keyword>
<evidence type="ECO:0000313" key="2">
    <source>
        <dbReference type="EMBL" id="MCC4622319.1"/>
    </source>
</evidence>
<dbReference type="RefSeq" id="WP_160170395.1">
    <property type="nucleotide sequence ID" value="NZ_CAWLZN010000001.1"/>
</dbReference>
<feature type="signal peptide" evidence="1">
    <location>
        <begin position="1"/>
        <end position="26"/>
    </location>
</feature>
<gene>
    <name evidence="2" type="ORF">LL965_20515</name>
</gene>
<dbReference type="Proteomes" id="UP001199206">
    <property type="component" value="Unassembled WGS sequence"/>
</dbReference>
<evidence type="ECO:0000313" key="3">
    <source>
        <dbReference type="Proteomes" id="UP001199206"/>
    </source>
</evidence>
<evidence type="ECO:0000256" key="1">
    <source>
        <dbReference type="SAM" id="SignalP"/>
    </source>
</evidence>
<feature type="chain" id="PRO_5047488740" evidence="1">
    <location>
        <begin position="27"/>
        <end position="52"/>
    </location>
</feature>
<protein>
    <submittedName>
        <fullName evidence="2">Uncharacterized protein</fullName>
    </submittedName>
</protein>
<reference evidence="2 3" key="1">
    <citation type="submission" date="2021-10" db="EMBL/GenBank/DDBJ databases">
        <title>Genome sequencing of Xanthomonas strains from NCPPB.</title>
        <authorList>
            <person name="Hussein R."/>
            <person name="Harrison J."/>
            <person name="Studholme D.J."/>
            <person name="Vicente J."/>
            <person name="Grant M."/>
        </authorList>
    </citation>
    <scope>NUCLEOTIDE SEQUENCE [LARGE SCALE GENOMIC DNA]</scope>
    <source>
        <strain evidence="2 3">NCPPB 101</strain>
    </source>
</reference>
<accession>A0ABS8HJF4</accession>
<keyword evidence="3" id="KW-1185">Reference proteome</keyword>
<dbReference type="EMBL" id="JAJGQJ010000083">
    <property type="protein sequence ID" value="MCC4622319.1"/>
    <property type="molecule type" value="Genomic_DNA"/>
</dbReference>